<comment type="caution">
    <text evidence="2">The sequence shown here is derived from an EMBL/GenBank/DDBJ whole genome shotgun (WGS) entry which is preliminary data.</text>
</comment>
<proteinExistence type="predicted"/>
<name>A0A4R9FYW6_9LEPT</name>
<accession>A0A4R9FYW6</accession>
<dbReference type="EMBL" id="RQEP01000012">
    <property type="protein sequence ID" value="TGK03835.1"/>
    <property type="molecule type" value="Genomic_DNA"/>
</dbReference>
<protein>
    <submittedName>
        <fullName evidence="2">Uncharacterized protein</fullName>
    </submittedName>
</protein>
<reference evidence="2" key="1">
    <citation type="journal article" date="2019" name="PLoS Negl. Trop. Dis.">
        <title>Revisiting the worldwide diversity of Leptospira species in the environment.</title>
        <authorList>
            <person name="Vincent A.T."/>
            <person name="Schiettekatte O."/>
            <person name="Bourhy P."/>
            <person name="Veyrier F.J."/>
            <person name="Picardeau M."/>
        </authorList>
    </citation>
    <scope>NUCLEOTIDE SEQUENCE [LARGE SCALE GENOMIC DNA]</scope>
    <source>
        <strain evidence="2">SSS9</strain>
    </source>
</reference>
<evidence type="ECO:0000313" key="2">
    <source>
        <dbReference type="EMBL" id="TGK03835.1"/>
    </source>
</evidence>
<sequence length="520" mass="61581">MSSHNSNYSKILILASGICFVFLLDFFFFKFGFWLLPNESAWASDYFYNFLHEYKSIEDKKKEKFRILLLGSSVAHYSLSKKELASEIFRLSGKETDVEMLSYAGMAPLDSYLLRKKIADLNPDLIVYPVNFVDWRLYRAYVLDPKSGKNETISEDKLVRDAFDWRDAPQSRFLFPWETVSEFWNILGIEKDSEFLAASLFGAYRYKGIYWKTLGSLWEHRFGRNSSYREYSGVQIPERVTSRGWTTKSFSFFPKKYMAHKGFYVQIVEEILKGGKIKLEFRNSSGVFQSLEFSSPGWKKILLDPRFLEGEGSFDSSLGLVKVELSNTWTPYEAGPEHKDWIRDKLGVRLQQTFGEEVPRQRMQFDREERIEDLRYLGMSGPEYEEYFNFRIFADPKLRPGTQYLRVLGEAKKRISTESFRPVLHFHYMKELLQYLRERKVPVLLINNPENPISLSWYENSNWYKDHLDYLRTISGGDNFFLDWKDELRSTDFWDYHHFTYQAMTKMNSKYAQAVLKFVE</sequence>
<dbReference type="RefSeq" id="WP_135587457.1">
    <property type="nucleotide sequence ID" value="NZ_RQEP01000012.1"/>
</dbReference>
<keyword evidence="3" id="KW-1185">Reference proteome</keyword>
<organism evidence="2 3">
    <name type="scientific">Leptospira semungkisensis</name>
    <dbReference type="NCBI Taxonomy" id="2484985"/>
    <lineage>
        <taxon>Bacteria</taxon>
        <taxon>Pseudomonadati</taxon>
        <taxon>Spirochaetota</taxon>
        <taxon>Spirochaetia</taxon>
        <taxon>Leptospirales</taxon>
        <taxon>Leptospiraceae</taxon>
        <taxon>Leptospira</taxon>
    </lineage>
</organism>
<dbReference type="Proteomes" id="UP000297453">
    <property type="component" value="Unassembled WGS sequence"/>
</dbReference>
<evidence type="ECO:0000313" key="3">
    <source>
        <dbReference type="Proteomes" id="UP000297453"/>
    </source>
</evidence>
<evidence type="ECO:0000256" key="1">
    <source>
        <dbReference type="SAM" id="Phobius"/>
    </source>
</evidence>
<dbReference type="OrthoDB" id="335095at2"/>
<keyword evidence="1" id="KW-0812">Transmembrane</keyword>
<keyword evidence="1" id="KW-0472">Membrane</keyword>
<feature type="transmembrane region" description="Helical" evidence="1">
    <location>
        <begin position="12"/>
        <end position="36"/>
    </location>
</feature>
<keyword evidence="1" id="KW-1133">Transmembrane helix</keyword>
<dbReference type="AlphaFoldDB" id="A0A4R9FYW6"/>
<gene>
    <name evidence="2" type="ORF">EHO59_09895</name>
</gene>